<accession>A0ACC1BM09</accession>
<comment type="caution">
    <text evidence="1">The sequence shown here is derived from an EMBL/GenBank/DDBJ whole genome shotgun (WGS) entry which is preliminary data.</text>
</comment>
<dbReference type="Proteomes" id="UP001164250">
    <property type="component" value="Chromosome 4"/>
</dbReference>
<name>A0ACC1BM09_9ROSI</name>
<organism evidence="1 2">
    <name type="scientific">Pistacia atlantica</name>
    <dbReference type="NCBI Taxonomy" id="434234"/>
    <lineage>
        <taxon>Eukaryota</taxon>
        <taxon>Viridiplantae</taxon>
        <taxon>Streptophyta</taxon>
        <taxon>Embryophyta</taxon>
        <taxon>Tracheophyta</taxon>
        <taxon>Spermatophyta</taxon>
        <taxon>Magnoliopsida</taxon>
        <taxon>eudicotyledons</taxon>
        <taxon>Gunneridae</taxon>
        <taxon>Pentapetalae</taxon>
        <taxon>rosids</taxon>
        <taxon>malvids</taxon>
        <taxon>Sapindales</taxon>
        <taxon>Anacardiaceae</taxon>
        <taxon>Pistacia</taxon>
    </lineage>
</organism>
<gene>
    <name evidence="1" type="ORF">Patl1_20481</name>
</gene>
<evidence type="ECO:0000313" key="1">
    <source>
        <dbReference type="EMBL" id="KAJ0099988.1"/>
    </source>
</evidence>
<proteinExistence type="predicted"/>
<dbReference type="EMBL" id="CM047900">
    <property type="protein sequence ID" value="KAJ0099988.1"/>
    <property type="molecule type" value="Genomic_DNA"/>
</dbReference>
<evidence type="ECO:0000313" key="2">
    <source>
        <dbReference type="Proteomes" id="UP001164250"/>
    </source>
</evidence>
<keyword evidence="2" id="KW-1185">Reference proteome</keyword>
<sequence length="86" mass="9825">MNRCQLKRLHVKSICNDDHHRAQLPFNQALPSTEEDKPMNWCAPGWMGPTHSISADWLDVPEVFRCPISGEIMADPVVLARPELLY</sequence>
<protein>
    <submittedName>
        <fullName evidence="1">Uncharacterized protein</fullName>
    </submittedName>
</protein>
<reference evidence="2" key="1">
    <citation type="journal article" date="2023" name="G3 (Bethesda)">
        <title>Genome assembly and association tests identify interacting loci associated with vigor, precocity, and sex in interspecific pistachio rootstocks.</title>
        <authorList>
            <person name="Palmer W."/>
            <person name="Jacygrad E."/>
            <person name="Sagayaradj S."/>
            <person name="Cavanaugh K."/>
            <person name="Han R."/>
            <person name="Bertier L."/>
            <person name="Beede B."/>
            <person name="Kafkas S."/>
            <person name="Golino D."/>
            <person name="Preece J."/>
            <person name="Michelmore R."/>
        </authorList>
    </citation>
    <scope>NUCLEOTIDE SEQUENCE [LARGE SCALE GENOMIC DNA]</scope>
</reference>